<dbReference type="InterPro" id="IPR029068">
    <property type="entry name" value="Glyas_Bleomycin-R_OHBP_Dase"/>
</dbReference>
<dbReference type="Proteomes" id="UP000239724">
    <property type="component" value="Unassembled WGS sequence"/>
</dbReference>
<feature type="domain" description="VOC" evidence="1">
    <location>
        <begin position="11"/>
        <end position="146"/>
    </location>
</feature>
<dbReference type="PROSITE" id="PS51819">
    <property type="entry name" value="VOC"/>
    <property type="match status" value="1"/>
</dbReference>
<proteinExistence type="predicted"/>
<organism evidence="2 3">
    <name type="scientific">Rhodopila globiformis</name>
    <name type="common">Rhodopseudomonas globiformis</name>
    <dbReference type="NCBI Taxonomy" id="1071"/>
    <lineage>
        <taxon>Bacteria</taxon>
        <taxon>Pseudomonadati</taxon>
        <taxon>Pseudomonadota</taxon>
        <taxon>Alphaproteobacteria</taxon>
        <taxon>Acetobacterales</taxon>
        <taxon>Acetobacteraceae</taxon>
        <taxon>Rhodopila</taxon>
    </lineage>
</organism>
<evidence type="ECO:0000259" key="1">
    <source>
        <dbReference type="PROSITE" id="PS51819"/>
    </source>
</evidence>
<comment type="caution">
    <text evidence="2">The sequence shown here is derived from an EMBL/GenBank/DDBJ whole genome shotgun (WGS) entry which is preliminary data.</text>
</comment>
<evidence type="ECO:0000313" key="3">
    <source>
        <dbReference type="Proteomes" id="UP000239724"/>
    </source>
</evidence>
<gene>
    <name evidence="2" type="ORF">CCS01_21330</name>
</gene>
<accession>A0A2S6N4F9</accession>
<dbReference type="InterPro" id="IPR037523">
    <property type="entry name" value="VOC_core"/>
</dbReference>
<dbReference type="Gene3D" id="3.10.180.10">
    <property type="entry name" value="2,3-Dihydroxybiphenyl 1,2-Dioxygenase, domain 1"/>
    <property type="match status" value="1"/>
</dbReference>
<sequence>MASLLSRPPQRLHHHAYVVKDQEANRHFFEDILGIPLAATWCEQHFNTWVNRDVAFCHTFYSLGDGGALAFFSFADDEVYRKTQAEKPAEIGAFDHVAFKVDDATYDELVARLKQAGEPVRETDHGYCRSMYCTSPDGLVVEFTVDPPDAARIEAIRRADAHAELARWMAGDHRTNNDLRAHTA</sequence>
<dbReference type="PANTHER" id="PTHR21366">
    <property type="entry name" value="GLYOXALASE FAMILY PROTEIN"/>
    <property type="match status" value="1"/>
</dbReference>
<dbReference type="Pfam" id="PF00903">
    <property type="entry name" value="Glyoxalase"/>
    <property type="match status" value="1"/>
</dbReference>
<dbReference type="CDD" id="cd06587">
    <property type="entry name" value="VOC"/>
    <property type="match status" value="1"/>
</dbReference>
<dbReference type="EMBL" id="NHRY01000226">
    <property type="protein sequence ID" value="PPQ29488.1"/>
    <property type="molecule type" value="Genomic_DNA"/>
</dbReference>
<dbReference type="SUPFAM" id="SSF54593">
    <property type="entry name" value="Glyoxalase/Bleomycin resistance protein/Dihydroxybiphenyl dioxygenase"/>
    <property type="match status" value="1"/>
</dbReference>
<evidence type="ECO:0000313" key="2">
    <source>
        <dbReference type="EMBL" id="PPQ29488.1"/>
    </source>
</evidence>
<dbReference type="AlphaFoldDB" id="A0A2S6N4F9"/>
<dbReference type="OrthoDB" id="9803142at2"/>
<dbReference type="PANTHER" id="PTHR21366:SF31">
    <property type="entry name" value="METALLOTHIOL TRANSFERASE FOSB"/>
    <property type="match status" value="1"/>
</dbReference>
<dbReference type="InterPro" id="IPR050383">
    <property type="entry name" value="GlyoxalaseI/FosfomycinResist"/>
</dbReference>
<dbReference type="InterPro" id="IPR004360">
    <property type="entry name" value="Glyas_Fos-R_dOase_dom"/>
</dbReference>
<dbReference type="RefSeq" id="WP_104520842.1">
    <property type="nucleotide sequence ID" value="NZ_NHRY01000226.1"/>
</dbReference>
<reference evidence="2 3" key="1">
    <citation type="journal article" date="2018" name="Arch. Microbiol.">
        <title>New insights into the metabolic potential of the phototrophic purple bacterium Rhodopila globiformis DSM 161(T) from its draft genome sequence and evidence for a vanadium-dependent nitrogenase.</title>
        <authorList>
            <person name="Imhoff J.F."/>
            <person name="Rahn T."/>
            <person name="Kunzel S."/>
            <person name="Neulinger S.C."/>
        </authorList>
    </citation>
    <scope>NUCLEOTIDE SEQUENCE [LARGE SCALE GENOMIC DNA]</scope>
    <source>
        <strain evidence="2 3">DSM 161</strain>
    </source>
</reference>
<protein>
    <recommendedName>
        <fullName evidence="1">VOC domain-containing protein</fullName>
    </recommendedName>
</protein>
<keyword evidence="3" id="KW-1185">Reference proteome</keyword>
<name>A0A2S6N4F9_RHOGL</name>